<gene>
    <name evidence="1" type="ORF">ABVT43_09870</name>
</gene>
<evidence type="ECO:0000313" key="2">
    <source>
        <dbReference type="Proteomes" id="UP001548189"/>
    </source>
</evidence>
<protein>
    <submittedName>
        <fullName evidence="1">Uncharacterized protein</fullName>
    </submittedName>
</protein>
<sequence length="157" mass="16930">MGQCKITEVKSGNLLLNGDGESGANAWSGTGPIEALSSGECQSAHNGSHLLAVGGICSNETSLGQVYQSIDLSAYQASINSGSAKSELKGWLRNYNGKDIPSIWVDFFILQGDKISQSSVLQHQTSTWTEVLQTLDIAVNTAYANFIFTRTEKIRKR</sequence>
<keyword evidence="2" id="KW-1185">Reference proteome</keyword>
<dbReference type="Proteomes" id="UP001548189">
    <property type="component" value="Unassembled WGS sequence"/>
</dbReference>
<dbReference type="EMBL" id="JBEVCJ010000010">
    <property type="protein sequence ID" value="MET1255432.1"/>
    <property type="molecule type" value="Genomic_DNA"/>
</dbReference>
<dbReference type="RefSeq" id="WP_353896018.1">
    <property type="nucleotide sequence ID" value="NZ_JBEVCJ010000010.1"/>
</dbReference>
<proteinExistence type="predicted"/>
<comment type="caution">
    <text evidence="1">The sequence shown here is derived from an EMBL/GenBank/DDBJ whole genome shotgun (WGS) entry which is preliminary data.</text>
</comment>
<evidence type="ECO:0000313" key="1">
    <source>
        <dbReference type="EMBL" id="MET1255432.1"/>
    </source>
</evidence>
<dbReference type="Gene3D" id="2.60.120.260">
    <property type="entry name" value="Galactose-binding domain-like"/>
    <property type="match status" value="1"/>
</dbReference>
<name>A0ABV2BU29_9GAMM</name>
<accession>A0ABV2BU29</accession>
<organism evidence="1 2">
    <name type="scientific">Aliikangiella maris</name>
    <dbReference type="NCBI Taxonomy" id="3162458"/>
    <lineage>
        <taxon>Bacteria</taxon>
        <taxon>Pseudomonadati</taxon>
        <taxon>Pseudomonadota</taxon>
        <taxon>Gammaproteobacteria</taxon>
        <taxon>Oceanospirillales</taxon>
        <taxon>Pleioneaceae</taxon>
        <taxon>Aliikangiella</taxon>
    </lineage>
</organism>
<reference evidence="1 2" key="1">
    <citation type="submission" date="2024-06" db="EMBL/GenBank/DDBJ databases">
        <authorList>
            <person name="Li F."/>
        </authorList>
    </citation>
    <scope>NUCLEOTIDE SEQUENCE [LARGE SCALE GENOMIC DNA]</scope>
    <source>
        <strain evidence="1 2">GXAS 311</strain>
    </source>
</reference>